<dbReference type="OrthoDB" id="1727555at2759"/>
<dbReference type="Proteomes" id="UP000489600">
    <property type="component" value="Unassembled WGS sequence"/>
</dbReference>
<evidence type="ECO:0000313" key="3">
    <source>
        <dbReference type="Proteomes" id="UP000489600"/>
    </source>
</evidence>
<name>A0A565B9V9_9BRAS</name>
<accession>A0A565B9V9</accession>
<proteinExistence type="predicted"/>
<evidence type="ECO:0000313" key="2">
    <source>
        <dbReference type="EMBL" id="VVA98438.1"/>
    </source>
</evidence>
<feature type="chain" id="PRO_5028057076" evidence="1">
    <location>
        <begin position="27"/>
        <end position="145"/>
    </location>
</feature>
<dbReference type="AlphaFoldDB" id="A0A565B9V9"/>
<sequence length="145" mass="16777">MSMNHLSFLRFLLVFSLIMMVSNTSSSYITTVWIRNKLQNQNDLIVHCKSAKKIWDTIGCIPLDPTIYFTKPKIMTTLVYGVIYGKDLISSITKCLMFTMATYGKLEKMESMIDIQLALQLRPSQCMVGMFLYQKLLRWDQVVSL</sequence>
<comment type="caution">
    <text evidence="2">The sequence shown here is derived from an EMBL/GenBank/DDBJ whole genome shotgun (WGS) entry which is preliminary data.</text>
</comment>
<evidence type="ECO:0000256" key="1">
    <source>
        <dbReference type="SAM" id="SignalP"/>
    </source>
</evidence>
<keyword evidence="1" id="KW-0732">Signal</keyword>
<dbReference type="EMBL" id="CABITT030000003">
    <property type="protein sequence ID" value="VVA98438.1"/>
    <property type="molecule type" value="Genomic_DNA"/>
</dbReference>
<keyword evidence="3" id="KW-1185">Reference proteome</keyword>
<feature type="signal peptide" evidence="1">
    <location>
        <begin position="1"/>
        <end position="26"/>
    </location>
</feature>
<gene>
    <name evidence="2" type="ORF">ANE_LOCUS8883</name>
</gene>
<reference evidence="2" key="1">
    <citation type="submission" date="2019-07" db="EMBL/GenBank/DDBJ databases">
        <authorList>
            <person name="Dittberner H."/>
        </authorList>
    </citation>
    <scope>NUCLEOTIDE SEQUENCE [LARGE SCALE GENOMIC DNA]</scope>
</reference>
<protein>
    <submittedName>
        <fullName evidence="2">Uncharacterized protein</fullName>
    </submittedName>
</protein>
<organism evidence="2 3">
    <name type="scientific">Arabis nemorensis</name>
    <dbReference type="NCBI Taxonomy" id="586526"/>
    <lineage>
        <taxon>Eukaryota</taxon>
        <taxon>Viridiplantae</taxon>
        <taxon>Streptophyta</taxon>
        <taxon>Embryophyta</taxon>
        <taxon>Tracheophyta</taxon>
        <taxon>Spermatophyta</taxon>
        <taxon>Magnoliopsida</taxon>
        <taxon>eudicotyledons</taxon>
        <taxon>Gunneridae</taxon>
        <taxon>Pentapetalae</taxon>
        <taxon>rosids</taxon>
        <taxon>malvids</taxon>
        <taxon>Brassicales</taxon>
        <taxon>Brassicaceae</taxon>
        <taxon>Arabideae</taxon>
        <taxon>Arabis</taxon>
    </lineage>
</organism>